<name>A0AAE3W470_9ACTN</name>
<comment type="caution">
    <text evidence="1">The sequence shown here is derived from an EMBL/GenBank/DDBJ whole genome shotgun (WGS) entry which is preliminary data.</text>
</comment>
<evidence type="ECO:0000313" key="2">
    <source>
        <dbReference type="Proteomes" id="UP001240236"/>
    </source>
</evidence>
<evidence type="ECO:0000313" key="1">
    <source>
        <dbReference type="EMBL" id="MDQ0368982.1"/>
    </source>
</evidence>
<dbReference type="InterPro" id="IPR046828">
    <property type="entry name" value="RepSA"/>
</dbReference>
<dbReference type="EMBL" id="JAUSUZ010000001">
    <property type="protein sequence ID" value="MDQ0368982.1"/>
    <property type="molecule type" value="Genomic_DNA"/>
</dbReference>
<dbReference type="Pfam" id="PF20199">
    <property type="entry name" value="RepSA"/>
    <property type="match status" value="1"/>
</dbReference>
<protein>
    <recommendedName>
        <fullName evidence="3">Replication initiation protein</fullName>
    </recommendedName>
</protein>
<organism evidence="1 2">
    <name type="scientific">Catenuloplanes indicus</name>
    <dbReference type="NCBI Taxonomy" id="137267"/>
    <lineage>
        <taxon>Bacteria</taxon>
        <taxon>Bacillati</taxon>
        <taxon>Actinomycetota</taxon>
        <taxon>Actinomycetes</taxon>
        <taxon>Micromonosporales</taxon>
        <taxon>Micromonosporaceae</taxon>
        <taxon>Catenuloplanes</taxon>
    </lineage>
</organism>
<dbReference type="Proteomes" id="UP001240236">
    <property type="component" value="Unassembled WGS sequence"/>
</dbReference>
<keyword evidence="2" id="KW-1185">Reference proteome</keyword>
<proteinExistence type="predicted"/>
<reference evidence="1 2" key="1">
    <citation type="submission" date="2023-07" db="EMBL/GenBank/DDBJ databases">
        <title>Sequencing the genomes of 1000 actinobacteria strains.</title>
        <authorList>
            <person name="Klenk H.-P."/>
        </authorList>
    </citation>
    <scope>NUCLEOTIDE SEQUENCE [LARGE SCALE GENOMIC DNA]</scope>
    <source>
        <strain evidence="1 2">DSM 44709</strain>
    </source>
</reference>
<gene>
    <name evidence="1" type="ORF">J2S42_005651</name>
</gene>
<sequence length="465" mass="52331">MHHDHPDQPFIDRDIVDAATHPDFRAWLARMRHIGGCANPVHLIGRTITVEPRTGRLLDVLDSDHHPHGRLTISCGNSRASRCEPCARLHQGDTYQLVVSGLAGGKSVPTSVREHPRVFVTFTAPSFGSVHRHTTDRPCRPRRDAPICPHGRPLSCTLHHATDAAENGTPLCPDCYDYESAVLFNAHTRDLWQRLHRNLYEHLASVRGISRTKMRKTIRISYAKVAEYQRRGAVHFHAIMRFDGPTGPTDAPPAWATTILLTDTIRTATRRVAFHVPGTAVTLKFGKQLDVRPIHPSPTGDELTERAVASYIAKYVTKPDLSGITVDRPVEHASMIPALRLTEHSRKLLWTCWLLASRPQHQDLKLRRWSHQLGYRGHTATKSRAYSTTYTALRDARADHQQGENARRTADKDVLRYKNWIYSHTGHTEGQAIFADGVAEDLRVSREAARTAHDIGAVENSRARR</sequence>
<dbReference type="RefSeq" id="WP_307243899.1">
    <property type="nucleotide sequence ID" value="NZ_JAUSUZ010000001.1"/>
</dbReference>
<evidence type="ECO:0008006" key="3">
    <source>
        <dbReference type="Google" id="ProtNLM"/>
    </source>
</evidence>
<accession>A0AAE3W470</accession>
<dbReference type="AlphaFoldDB" id="A0AAE3W470"/>